<reference evidence="1" key="1">
    <citation type="journal article" date="2020" name="New Phytol.">
        <title>Comparative genomics reveals dynamic genome evolution in host specialist ectomycorrhizal fungi.</title>
        <authorList>
            <person name="Lofgren L.A."/>
            <person name="Nguyen N.H."/>
            <person name="Vilgalys R."/>
            <person name="Ruytinx J."/>
            <person name="Liao H.L."/>
            <person name="Branco S."/>
            <person name="Kuo A."/>
            <person name="LaButti K."/>
            <person name="Lipzen A."/>
            <person name="Andreopoulos W."/>
            <person name="Pangilinan J."/>
            <person name="Riley R."/>
            <person name="Hundley H."/>
            <person name="Na H."/>
            <person name="Barry K."/>
            <person name="Grigoriev I.V."/>
            <person name="Stajich J.E."/>
            <person name="Kennedy P.G."/>
        </authorList>
    </citation>
    <scope>NUCLEOTIDE SEQUENCE</scope>
    <source>
        <strain evidence="1">FC203</strain>
    </source>
</reference>
<proteinExistence type="predicted"/>
<gene>
    <name evidence="1" type="ORF">F5891DRAFT_917610</name>
</gene>
<keyword evidence="2" id="KW-1185">Reference proteome</keyword>
<name>A0AAD4EM86_9AGAM</name>
<evidence type="ECO:0000313" key="1">
    <source>
        <dbReference type="EMBL" id="KAG1908770.1"/>
    </source>
</evidence>
<dbReference type="Proteomes" id="UP001195769">
    <property type="component" value="Unassembled WGS sequence"/>
</dbReference>
<feature type="non-terminal residue" evidence="1">
    <location>
        <position position="1"/>
    </location>
</feature>
<accession>A0AAD4EM86</accession>
<dbReference type="RefSeq" id="XP_041234345.1">
    <property type="nucleotide sequence ID" value="XM_041373735.1"/>
</dbReference>
<dbReference type="GeneID" id="64668033"/>
<dbReference type="Pfam" id="PF18759">
    <property type="entry name" value="Plavaka"/>
    <property type="match status" value="1"/>
</dbReference>
<sequence>GTSRDYHPNVPITYSVGENHLQKMDHNVHAAIHHTENLYYPFASKAKFNLGYWLSVGALSQKEVDVFLHLEHTGNNPPSFSTSKDLRIWIKGLPEVPLWYHQKIQVGSYKTKVPLMLYWRDGLKVVKHLFANSVFAPCMDFWPYWEFEGPDNQRAYGEFMSADLAWEIQDQLPPGHSFIGVIGASDKTPLTIGTGNKEMHPLLILLANIHAGV</sequence>
<feature type="non-terminal residue" evidence="1">
    <location>
        <position position="213"/>
    </location>
</feature>
<dbReference type="EMBL" id="JABBWK010000001">
    <property type="protein sequence ID" value="KAG1908770.1"/>
    <property type="molecule type" value="Genomic_DNA"/>
</dbReference>
<evidence type="ECO:0000313" key="2">
    <source>
        <dbReference type="Proteomes" id="UP001195769"/>
    </source>
</evidence>
<dbReference type="AlphaFoldDB" id="A0AAD4EM86"/>
<comment type="caution">
    <text evidence="1">The sequence shown here is derived from an EMBL/GenBank/DDBJ whole genome shotgun (WGS) entry which is preliminary data.</text>
</comment>
<organism evidence="1 2">
    <name type="scientific">Suillus fuscotomentosus</name>
    <dbReference type="NCBI Taxonomy" id="1912939"/>
    <lineage>
        <taxon>Eukaryota</taxon>
        <taxon>Fungi</taxon>
        <taxon>Dikarya</taxon>
        <taxon>Basidiomycota</taxon>
        <taxon>Agaricomycotina</taxon>
        <taxon>Agaricomycetes</taxon>
        <taxon>Agaricomycetidae</taxon>
        <taxon>Boletales</taxon>
        <taxon>Suillineae</taxon>
        <taxon>Suillaceae</taxon>
        <taxon>Suillus</taxon>
    </lineage>
</organism>
<protein>
    <submittedName>
        <fullName evidence="1">Uncharacterized protein</fullName>
    </submittedName>
</protein>
<dbReference type="InterPro" id="IPR041078">
    <property type="entry name" value="Plavaka"/>
</dbReference>